<dbReference type="SMART" id="SM00028">
    <property type="entry name" value="TPR"/>
    <property type="match status" value="5"/>
</dbReference>
<organism evidence="2 3">
    <name type="scientific">Brachionus calyciflorus</name>
    <dbReference type="NCBI Taxonomy" id="104777"/>
    <lineage>
        <taxon>Eukaryota</taxon>
        <taxon>Metazoa</taxon>
        <taxon>Spiralia</taxon>
        <taxon>Gnathifera</taxon>
        <taxon>Rotifera</taxon>
        <taxon>Eurotatoria</taxon>
        <taxon>Monogononta</taxon>
        <taxon>Pseudotrocha</taxon>
        <taxon>Ploima</taxon>
        <taxon>Brachionidae</taxon>
        <taxon>Brachionus</taxon>
    </lineage>
</organism>
<dbReference type="PROSITE" id="PS50005">
    <property type="entry name" value="TPR"/>
    <property type="match status" value="1"/>
</dbReference>
<dbReference type="InterPro" id="IPR011990">
    <property type="entry name" value="TPR-like_helical_dom_sf"/>
</dbReference>
<evidence type="ECO:0000256" key="1">
    <source>
        <dbReference type="PROSITE-ProRule" id="PRU00339"/>
    </source>
</evidence>
<comment type="caution">
    <text evidence="2">The sequence shown here is derived from an EMBL/GenBank/DDBJ whole genome shotgun (WGS) entry which is preliminary data.</text>
</comment>
<name>A0A813V1M1_9BILA</name>
<proteinExistence type="predicted"/>
<evidence type="ECO:0000313" key="3">
    <source>
        <dbReference type="Proteomes" id="UP000663879"/>
    </source>
</evidence>
<dbReference type="OrthoDB" id="5951504at2759"/>
<keyword evidence="1" id="KW-0802">TPR repeat</keyword>
<feature type="repeat" description="TPR" evidence="1">
    <location>
        <begin position="101"/>
        <end position="134"/>
    </location>
</feature>
<gene>
    <name evidence="2" type="ORF">OXX778_LOCUS8324</name>
</gene>
<accession>A0A813V1M1</accession>
<reference evidence="2" key="1">
    <citation type="submission" date="2021-02" db="EMBL/GenBank/DDBJ databases">
        <authorList>
            <person name="Nowell W R."/>
        </authorList>
    </citation>
    <scope>NUCLEOTIDE SEQUENCE</scope>
    <source>
        <strain evidence="2">Ploen Becks lab</strain>
    </source>
</reference>
<protein>
    <submittedName>
        <fullName evidence="2">Uncharacterized protein</fullName>
    </submittedName>
</protein>
<keyword evidence="3" id="KW-1185">Reference proteome</keyword>
<dbReference type="InterPro" id="IPR019734">
    <property type="entry name" value="TPR_rpt"/>
</dbReference>
<dbReference type="Gene3D" id="1.25.40.10">
    <property type="entry name" value="Tetratricopeptide repeat domain"/>
    <property type="match status" value="2"/>
</dbReference>
<sequence length="1786" mass="209645">MNVVKTFSSDINSTTSKDTDYMDPLKQDEQKIILDLKKKADKAFKKNEFEKAYNLYNQALQFNQNDYDLNSCLTGAALNLGLIDEVFSKTDILIDLDSSKAQGYYLKGVAYDLIFKFDLAIDFFLKALDNEEENINIIVKNLIKTIVKFIKKDDSAQIEDPVDTNDTIENLLKLTELCDTLLRKSSNNELAIRILKFVQKAEPVNYNIKTELLIVLGKFFKNQRNFDKAILTYEECCHLASLNDDLKLKIKSIVSISSCYLEMSDLHKVIYYYHKLIDIEGQLDSKETDSSSTLSIEEMINLELRVAIRQNLFIAHYKLGKLRICCFYLSEIIDLIDRNFNFTDNQIQPNAFDFIQIKIDASIELCKLYHIFEDYIPMKILLDKILKFIENTIDKLDLKLFNEKQLNSLRFFKIKCYSHLGICLAGLRDFRFSKLSTRKCLCLIDKELKKVKLNDSDDTTESFVLNSLKLECLIDATEASNQILKTYSQMKNFIFDPAHELKDKYAEIELKSLLEIKSNRDNLAKSAYLISKSIIDPNIKIQATFNLAVSLYDNHLYQSAAHYFNESISISSTHMDKHKNTLDNLFYSDLAPDFKLESSVFLCKCQLMIDYYGVEFIDIEILYKNLMKDLEELIKHILKWRLHETNRTSFQFNSHNLECLKQDRDSVRLKNLVKICSECLIYICYKLKKYEECLVYMELENFINNSNLNDLIDLKLIDLQNEFNFESLSYENFFNYLKLNQNVLLRYKFIFEAKILYVIVVQAEEDEFKSIIFHSKIKTSQILNKLNDSQELSLYESKLDYLKQKLDSIQNDRIKNRVHEFEYRSFSAQNSELNLLRIKNRLKEKTYFDYLIKSNDSNYLFKYNFESIDLYSVKLSQKMNETLDKIDLNELEEIKNTNDLTQFKNLLKEILQNLILDPIRELLKKFKTCLSVLIDSEYAKLFVLTLNSEMINYVMIFDSYLKYSSILSNSMEKDLVDEINLSRERQEIFETPNRFKKINSENFEKIHKSQIVPRYTSHPRQAVNLLNQNKNSEYVKIKNDYVQRVKNRLDASVSVLISETVSGTNAKRSDLEVIEYKQANKKIKCCVIGCPELENNKFLKNGLNQLSEISQILYTEPIFSHKMTKQELMYQLETNNLIFLSTFSTNESDSVLICSQSIEFPSSLYEFDKYCKFTSQDLDLIDMYKCDLLILNCYSSLNHKPRFDLVKKIMSRGCKSVLLVLNPLEDELMLEFYKIFLENLKNFLSSDKAYMESVKKILELNSDIDPIYLNNSFVLISTKSLSISLKEIAKSMVQLKVDRIWAKNLPEDFSILSANFVSSLEKNLIYLQILIKFLLNDLIVSSKESFRTNEQFEKIFSSLNDQISRSINLIKSNKINPEILNEFLDENLNSQNLLKCLGFSIQRQSVYTIRDEKDKKVLLYPDHRFLDLNVRLTHVMSSLIDLCFRIDTNEQRVKQVVYNLESLLPIDDKNLLKCLIDLIAVTKFSPDVKLNTTDYSIYYALNYFEYLNDKSKCKKIFDLMNRDYFEWDLNFENQSYRKIEILPSDLCTKYSISNRVVNFLLSLGFEIIGTWIRFNESLINRIFLDLTLKFLSSFTIDRDMSLYKELNINVLGQRSAVTRGLVKTASNLNKSDLEKKKDDSFKLKYGVPWCSKIETMGEMEKKVEFSIKYESLKEKISRQRQDALNHYMNYVIKQSISNKNLTAKEKENKLNNQPINRQQQIEKVKYKKGGSPSKNRVIANERCRLTYDQVEEIRQYSYLLTRKNVEKIDLEFKEKTQKLLLPLIKK</sequence>
<dbReference type="EMBL" id="CAJNOC010001136">
    <property type="protein sequence ID" value="CAF0838439.1"/>
    <property type="molecule type" value="Genomic_DNA"/>
</dbReference>
<dbReference type="Proteomes" id="UP000663879">
    <property type="component" value="Unassembled WGS sequence"/>
</dbReference>
<evidence type="ECO:0000313" key="2">
    <source>
        <dbReference type="EMBL" id="CAF0838439.1"/>
    </source>
</evidence>
<dbReference type="SUPFAM" id="SSF48452">
    <property type="entry name" value="TPR-like"/>
    <property type="match status" value="2"/>
</dbReference>